<sequence length="162" mass="18160">MTKPAVLCYYLLFIIAGCENVGEQKETLSKPANKSTGILKEKWHWDSKTNQNEDAGYAQVVKVGNTLYISGIPTHDLSPVGITRVYDALEKCLNTFGASSQNVVKENLYTTDIEQVKKYNAARKAFYKGDFPAATWVQVTRLYEADSKLEVELIAQLEDTNQ</sequence>
<dbReference type="PANTHER" id="PTHR11803:SF58">
    <property type="entry name" value="PROTEIN HMF1-RELATED"/>
    <property type="match status" value="1"/>
</dbReference>
<reference evidence="3" key="1">
    <citation type="submission" date="2023-07" db="EMBL/GenBank/DDBJ databases">
        <title>Dyadobacter sp. nov 'subterranea' isolated from contaminted grondwater.</title>
        <authorList>
            <person name="Szabo I."/>
            <person name="Al-Omari J."/>
            <person name="Szerdahelyi S.G."/>
            <person name="Rado J."/>
        </authorList>
    </citation>
    <scope>NUCLEOTIDE SEQUENCE [LARGE SCALE GENOMIC DNA]</scope>
    <source>
        <strain evidence="3">UP-52</strain>
    </source>
</reference>
<dbReference type="SUPFAM" id="SSF55298">
    <property type="entry name" value="YjgF-like"/>
    <property type="match status" value="1"/>
</dbReference>
<dbReference type="Pfam" id="PF01042">
    <property type="entry name" value="Ribonuc_L-PSP"/>
    <property type="match status" value="1"/>
</dbReference>
<comment type="caution">
    <text evidence="2">The sequence shown here is derived from an EMBL/GenBank/DDBJ whole genome shotgun (WGS) entry which is preliminary data.</text>
</comment>
<dbReference type="PROSITE" id="PS51257">
    <property type="entry name" value="PROKAR_LIPOPROTEIN"/>
    <property type="match status" value="1"/>
</dbReference>
<gene>
    <name evidence="2" type="ORF">IEE83_18285</name>
</gene>
<dbReference type="CDD" id="cd00448">
    <property type="entry name" value="YjgF_YER057c_UK114_family"/>
    <property type="match status" value="1"/>
</dbReference>
<dbReference type="InterPro" id="IPR006175">
    <property type="entry name" value="YjgF/YER057c/UK114"/>
</dbReference>
<evidence type="ECO:0000313" key="2">
    <source>
        <dbReference type="EMBL" id="MBE9463836.1"/>
    </source>
</evidence>
<protein>
    <submittedName>
        <fullName evidence="2">RidA family protein</fullName>
    </submittedName>
</protein>
<dbReference type="RefSeq" id="WP_194121938.1">
    <property type="nucleotide sequence ID" value="NZ_JACYGY010000001.1"/>
</dbReference>
<keyword evidence="3" id="KW-1185">Reference proteome</keyword>
<accession>A0ABR9WHK4</accession>
<name>A0ABR9WHK4_9BACT</name>
<dbReference type="PANTHER" id="PTHR11803">
    <property type="entry name" value="2-IMINOBUTANOATE/2-IMINOPROPANOATE DEAMINASE RIDA"/>
    <property type="match status" value="1"/>
</dbReference>
<dbReference type="InterPro" id="IPR035959">
    <property type="entry name" value="RutC-like_sf"/>
</dbReference>
<dbReference type="EMBL" id="JACYGY010000001">
    <property type="protein sequence ID" value="MBE9463836.1"/>
    <property type="molecule type" value="Genomic_DNA"/>
</dbReference>
<dbReference type="Gene3D" id="3.30.1330.40">
    <property type="entry name" value="RutC-like"/>
    <property type="match status" value="1"/>
</dbReference>
<comment type="similarity">
    <text evidence="1">Belongs to the RutC family.</text>
</comment>
<dbReference type="Proteomes" id="UP000634134">
    <property type="component" value="Unassembled WGS sequence"/>
</dbReference>
<evidence type="ECO:0000256" key="1">
    <source>
        <dbReference type="ARBA" id="ARBA00010552"/>
    </source>
</evidence>
<proteinExistence type="inferred from homology"/>
<organism evidence="2 3">
    <name type="scientific">Dyadobacter subterraneus</name>
    <dbReference type="NCBI Taxonomy" id="2773304"/>
    <lineage>
        <taxon>Bacteria</taxon>
        <taxon>Pseudomonadati</taxon>
        <taxon>Bacteroidota</taxon>
        <taxon>Cytophagia</taxon>
        <taxon>Cytophagales</taxon>
        <taxon>Spirosomataceae</taxon>
        <taxon>Dyadobacter</taxon>
    </lineage>
</organism>
<evidence type="ECO:0000313" key="3">
    <source>
        <dbReference type="Proteomes" id="UP000634134"/>
    </source>
</evidence>